<evidence type="ECO:0000313" key="4">
    <source>
        <dbReference type="Proteomes" id="UP000256829"/>
    </source>
</evidence>
<evidence type="ECO:0000313" key="3">
    <source>
        <dbReference type="EMBL" id="RDY67806.1"/>
    </source>
</evidence>
<feature type="chain" id="PRO_5017705538" evidence="2">
    <location>
        <begin position="22"/>
        <end position="272"/>
    </location>
</feature>
<protein>
    <submittedName>
        <fullName evidence="3">DUF2884 family protein</fullName>
    </submittedName>
</protein>
<sequence length="272" mass="29220">MNRQLASCALCLAFVTAPALAAEVDIDASCDIDSDYDLTIDERSVILTREAGVPHAIVMRQGRLFVDDRWVELNAADRQRIAEFEQGARAAMPEAQAIGRDAADIAFTVLGEVATGFASDPKLVQQKLDRARSQIDARLARSVTATRFNGRELGDGIGEAVAEVIPSMIGDIVSGAIGAAFSGDASRLKRLEDLDAQIDARAEPRARALEARAQGLCRRMVELDRIDDALEFRLPGGQPLGLLRASRPDDDTPAANAAEEAARAGQLPEKTR</sequence>
<accession>A0A3D8VEK2</accession>
<feature type="region of interest" description="Disordered" evidence="1">
    <location>
        <begin position="236"/>
        <end position="272"/>
    </location>
</feature>
<gene>
    <name evidence="3" type="ORF">DX912_07785</name>
</gene>
<evidence type="ECO:0000256" key="2">
    <source>
        <dbReference type="SAM" id="SignalP"/>
    </source>
</evidence>
<dbReference type="Pfam" id="PF11101">
    <property type="entry name" value="DUF2884"/>
    <property type="match status" value="1"/>
</dbReference>
<dbReference type="EMBL" id="QTJR01000004">
    <property type="protein sequence ID" value="RDY67806.1"/>
    <property type="molecule type" value="Genomic_DNA"/>
</dbReference>
<feature type="signal peptide" evidence="2">
    <location>
        <begin position="1"/>
        <end position="21"/>
    </location>
</feature>
<comment type="caution">
    <text evidence="3">The sequence shown here is derived from an EMBL/GenBank/DDBJ whole genome shotgun (WGS) entry which is preliminary data.</text>
</comment>
<evidence type="ECO:0000256" key="1">
    <source>
        <dbReference type="SAM" id="MobiDB-lite"/>
    </source>
</evidence>
<dbReference type="InterPro" id="IPR021307">
    <property type="entry name" value="DUF2884"/>
</dbReference>
<keyword evidence="4" id="KW-1185">Reference proteome</keyword>
<name>A0A3D8VEK2_9GAMM</name>
<dbReference type="AlphaFoldDB" id="A0A3D8VEK2"/>
<keyword evidence="2" id="KW-0732">Signal</keyword>
<reference evidence="3 4" key="1">
    <citation type="submission" date="2018-08" db="EMBL/GenBank/DDBJ databases">
        <title>Lysobacter soli KCTC 22011, whole genome shotgun sequence.</title>
        <authorList>
            <person name="Zhang X."/>
            <person name="Feng G."/>
            <person name="Zhu H."/>
        </authorList>
    </citation>
    <scope>NUCLEOTIDE SEQUENCE [LARGE SCALE GENOMIC DNA]</scope>
    <source>
        <strain evidence="3 4">KCTC 22011</strain>
    </source>
</reference>
<dbReference type="Proteomes" id="UP000256829">
    <property type="component" value="Unassembled WGS sequence"/>
</dbReference>
<organism evidence="3 4">
    <name type="scientific">Lysobacter soli</name>
    <dbReference type="NCBI Taxonomy" id="453783"/>
    <lineage>
        <taxon>Bacteria</taxon>
        <taxon>Pseudomonadati</taxon>
        <taxon>Pseudomonadota</taxon>
        <taxon>Gammaproteobacteria</taxon>
        <taxon>Lysobacterales</taxon>
        <taxon>Lysobacteraceae</taxon>
        <taxon>Lysobacter</taxon>
    </lineage>
</organism>
<proteinExistence type="predicted"/>